<dbReference type="Pfam" id="PF25481">
    <property type="entry name" value="Nucleoprot-TPR"/>
    <property type="match status" value="1"/>
</dbReference>
<feature type="coiled-coil region" evidence="6">
    <location>
        <begin position="1028"/>
        <end position="1062"/>
    </location>
</feature>
<feature type="compositionally biased region" description="Acidic residues" evidence="7">
    <location>
        <begin position="1990"/>
        <end position="2006"/>
    </location>
</feature>
<evidence type="ECO:0000256" key="1">
    <source>
        <dbReference type="ARBA" id="ARBA00004123"/>
    </source>
</evidence>
<keyword evidence="4 6" id="KW-0175">Coiled coil</keyword>
<evidence type="ECO:0000259" key="10">
    <source>
        <dbReference type="Pfam" id="PF25785"/>
    </source>
</evidence>
<dbReference type="SMR" id="K1PGV8"/>
<feature type="domain" description="Nucleoprotein TPR/MPL1" evidence="9">
    <location>
        <begin position="84"/>
        <end position="162"/>
    </location>
</feature>
<feature type="region of interest" description="Disordered" evidence="7">
    <location>
        <begin position="2234"/>
        <end position="2324"/>
    </location>
</feature>
<evidence type="ECO:0000259" key="9">
    <source>
        <dbReference type="Pfam" id="PF25481"/>
    </source>
</evidence>
<evidence type="ECO:0000259" key="8">
    <source>
        <dbReference type="Pfam" id="PF07926"/>
    </source>
</evidence>
<feature type="coiled-coil region" evidence="6">
    <location>
        <begin position="337"/>
        <end position="416"/>
    </location>
</feature>
<organism evidence="11">
    <name type="scientific">Magallana gigas</name>
    <name type="common">Pacific oyster</name>
    <name type="synonym">Crassostrea gigas</name>
    <dbReference type="NCBI Taxonomy" id="29159"/>
    <lineage>
        <taxon>Eukaryota</taxon>
        <taxon>Metazoa</taxon>
        <taxon>Spiralia</taxon>
        <taxon>Lophotrochozoa</taxon>
        <taxon>Mollusca</taxon>
        <taxon>Bivalvia</taxon>
        <taxon>Autobranchia</taxon>
        <taxon>Pteriomorphia</taxon>
        <taxon>Ostreida</taxon>
        <taxon>Ostreoidea</taxon>
        <taxon>Ostreidae</taxon>
        <taxon>Magallana</taxon>
    </lineage>
</organism>
<feature type="region of interest" description="Disordered" evidence="7">
    <location>
        <begin position="1785"/>
        <end position="2032"/>
    </location>
</feature>
<evidence type="ECO:0000256" key="7">
    <source>
        <dbReference type="SAM" id="MobiDB-lite"/>
    </source>
</evidence>
<dbReference type="FunCoup" id="K1PGV8">
    <property type="interactions" value="2009"/>
</dbReference>
<reference evidence="11" key="1">
    <citation type="journal article" date="2012" name="Nature">
        <title>The oyster genome reveals stress adaptation and complexity of shell formation.</title>
        <authorList>
            <person name="Zhang G."/>
            <person name="Fang X."/>
            <person name="Guo X."/>
            <person name="Li L."/>
            <person name="Luo R."/>
            <person name="Xu F."/>
            <person name="Yang P."/>
            <person name="Zhang L."/>
            <person name="Wang X."/>
            <person name="Qi H."/>
            <person name="Xiong Z."/>
            <person name="Que H."/>
            <person name="Xie Y."/>
            <person name="Holland P.W."/>
            <person name="Paps J."/>
            <person name="Zhu Y."/>
            <person name="Wu F."/>
            <person name="Chen Y."/>
            <person name="Wang J."/>
            <person name="Peng C."/>
            <person name="Meng J."/>
            <person name="Yang L."/>
            <person name="Liu J."/>
            <person name="Wen B."/>
            <person name="Zhang N."/>
            <person name="Huang Z."/>
            <person name="Zhu Q."/>
            <person name="Feng Y."/>
            <person name="Mount A."/>
            <person name="Hedgecock D."/>
            <person name="Xu Z."/>
            <person name="Liu Y."/>
            <person name="Domazet-Loso T."/>
            <person name="Du Y."/>
            <person name="Sun X."/>
            <person name="Zhang S."/>
            <person name="Liu B."/>
            <person name="Cheng P."/>
            <person name="Jiang X."/>
            <person name="Li J."/>
            <person name="Fan D."/>
            <person name="Wang W."/>
            <person name="Fu W."/>
            <person name="Wang T."/>
            <person name="Wang B."/>
            <person name="Zhang J."/>
            <person name="Peng Z."/>
            <person name="Li Y."/>
            <person name="Li N."/>
            <person name="Wang J."/>
            <person name="Chen M."/>
            <person name="He Y."/>
            <person name="Tan F."/>
            <person name="Song X."/>
            <person name="Zheng Q."/>
            <person name="Huang R."/>
            <person name="Yang H."/>
            <person name="Du X."/>
            <person name="Chen L."/>
            <person name="Yang M."/>
            <person name="Gaffney P.M."/>
            <person name="Wang S."/>
            <person name="Luo L."/>
            <person name="She Z."/>
            <person name="Ming Y."/>
            <person name="Huang W."/>
            <person name="Zhang S."/>
            <person name="Huang B."/>
            <person name="Zhang Y."/>
            <person name="Qu T."/>
            <person name="Ni P."/>
            <person name="Miao G."/>
            <person name="Wang J."/>
            <person name="Wang Q."/>
            <person name="Steinberg C.E."/>
            <person name="Wang H."/>
            <person name="Li N."/>
            <person name="Qian L."/>
            <person name="Zhang G."/>
            <person name="Li Y."/>
            <person name="Yang H."/>
            <person name="Liu X."/>
            <person name="Wang J."/>
            <person name="Yin Y."/>
            <person name="Wang J."/>
        </authorList>
    </citation>
    <scope>NUCLEOTIDE SEQUENCE [LARGE SCALE GENOMIC DNA]</scope>
    <source>
        <strain evidence="11">05x7-T-G4-1.051#20</strain>
    </source>
</reference>
<dbReference type="InParanoid" id="K1PGV8"/>
<dbReference type="EMBL" id="JH823239">
    <property type="protein sequence ID" value="EKC18084.1"/>
    <property type="molecule type" value="Genomic_DNA"/>
</dbReference>
<name>K1PGV8_MAGGI</name>
<feature type="compositionally biased region" description="Polar residues" evidence="7">
    <location>
        <begin position="1620"/>
        <end position="1629"/>
    </location>
</feature>
<dbReference type="GO" id="GO:0005643">
    <property type="term" value="C:nuclear pore"/>
    <property type="evidence" value="ECO:0007669"/>
    <property type="project" value="UniProtKB-ARBA"/>
</dbReference>
<dbReference type="HOGENOM" id="CLU_001059_0_0_1"/>
<dbReference type="InterPro" id="IPR057974">
    <property type="entry name" value="NUA/TPR/MLP1-2-like_dom"/>
</dbReference>
<dbReference type="GO" id="GO:0017056">
    <property type="term" value="F:structural constituent of nuclear pore"/>
    <property type="evidence" value="ECO:0007669"/>
    <property type="project" value="TreeGrafter"/>
</dbReference>
<feature type="coiled-coil region" evidence="6">
    <location>
        <begin position="1561"/>
        <end position="1609"/>
    </location>
</feature>
<dbReference type="GO" id="GO:1901673">
    <property type="term" value="P:regulation of mitotic spindle assembly"/>
    <property type="evidence" value="ECO:0007669"/>
    <property type="project" value="TreeGrafter"/>
</dbReference>
<feature type="compositionally biased region" description="Low complexity" evidence="7">
    <location>
        <begin position="1879"/>
        <end position="1890"/>
    </location>
</feature>
<feature type="coiled-coil region" evidence="6">
    <location>
        <begin position="7"/>
        <end position="55"/>
    </location>
</feature>
<feature type="domain" description="NUA/TPR/MLP1-2-like" evidence="10">
    <location>
        <begin position="381"/>
        <end position="479"/>
    </location>
</feature>
<feature type="coiled-coil region" evidence="6">
    <location>
        <begin position="92"/>
        <end position="285"/>
    </location>
</feature>
<dbReference type="GO" id="GO:0006606">
    <property type="term" value="P:protein import into nucleus"/>
    <property type="evidence" value="ECO:0007669"/>
    <property type="project" value="InterPro"/>
</dbReference>
<accession>K1PGV8</accession>
<dbReference type="Pfam" id="PF25785">
    <property type="entry name" value="TPR"/>
    <property type="match status" value="1"/>
</dbReference>
<protein>
    <recommendedName>
        <fullName evidence="3">Nucleoprotein TPR</fullName>
    </recommendedName>
</protein>
<dbReference type="PANTHER" id="PTHR18898:SF2">
    <property type="entry name" value="NUCLEOPROTEIN TPR"/>
    <property type="match status" value="1"/>
</dbReference>
<evidence type="ECO:0000256" key="3">
    <source>
        <dbReference type="ARBA" id="ARBA00019789"/>
    </source>
</evidence>
<evidence type="ECO:0000256" key="6">
    <source>
        <dbReference type="SAM" id="Coils"/>
    </source>
</evidence>
<gene>
    <name evidence="11" type="ORF">CGI_10015574</name>
</gene>
<comment type="subcellular location">
    <subcellularLocation>
        <location evidence="1">Nucleus</location>
    </subcellularLocation>
</comment>
<feature type="compositionally biased region" description="Polar residues" evidence="7">
    <location>
        <begin position="1790"/>
        <end position="1834"/>
    </location>
</feature>
<sequence length="2356" mass="266223">MDSEQRQLDVESQLAEIQNKVERLTEENVQLKKDSAETDEKFKAASEKLKSIQDEEWNGLSDKLAHANREKCEAQAQVAEFQSQIVTSQFTQKRLTEEKEALQRQIDLLNKDLSDKTQQLFNVRKEQSSRNLDLQSRLEEQTDENEHLQNTLEALRKTNAEQVKKIDQYIEKLHEAHNNQVQADEQFRQELEANQKLSDLYKGQATDLEEKCKELMRAVEELRGLLKEASSSYTELRSQHQSDVERLNVELVDRDNQLQNLRKELENANELIEEIKKKASTSEHVETLFPHAAATSKLVNSGMSLTQIYNEYMLASENLYLEKEETKRLSNYIDTILQEIEEKAPLIRKQREDYEQSLETIEQMNKQLDAALLESQKMRIEADQANRNYNYMKRENEKLQQETEDLSKQVQYLVKEMEEVKSGRLVREEDISCDNISSTSAEVISGHLVTFRDIQDLQRRNQTLLQVVRDLSEKKEEEESMAAEEKSKDLKEQLERALNEMQELRSARDRQAAMVESIVGQRDYYRSLLQQKEDGMGQTLEMMSVVGTPLKSPMARSPLKSPAPDKALEEVKFAFKQCQEEFDRYRTEMKEQVRMLNEDMREKESKISEMLRQNLKLSSQLEYGAEKNKILQGNAEGYKKELASLREKEKKLFTSVAKHEQTINTLRQDFLSTQEKLSRAEAQCHHLNTEKELLRSSEQRLMLDIDNLRREKTSQSMLMANLQSIQAKTMNNLLNTLEHSEREVKTRYMNQIERLELDLNTARRNLTAAQDEHKAVIQLWEKQTQQLRQQLEGEIKNHESVKKVLQETRQQLEGTKEQLKTTEVNLAEAQKRAGGGIMRSAPVASPARDSAANAEEVKTLKYQNTEAKREILNLKEQLERSKQHVTEYQTMADNLQKALSEQSECTKQFEEQLKKEREEKELALNRLKSIGEEHQKQVEDMMKGLDEQHKLNSDLRKQLARLQQELEEAVSTRDSALAQAATTREECSQQVQMASEAKDKYQRELMLHAADVEALGAIKKQNSWGEQEKILKQECERFEQRCEELTSQNNILHQQMEKMSNDVMTIQRAVTRSGSPNKLADVSFDEDTARSSEQLQEVIRFLRKEKEIAQSKLEIVQTECNNVKHRYERQQKELEEVRRTLTEQQVKAQANVQTAAQHADLMRKVENLNILTDSNKLLREDKNRLEQLVTELEAKVSTLEQNINPLQSSIRDLTAEKEAVVIERDSLKNEVDRWKSRANHLIEQANRTDPDEQKKIIQERDALKVRVKILLIDSMKHSEEKAKLIRDLKIANDEQMRGKKLLQDVNNSRQELNGQINSLQQELGQARNNITVKEKEIFQLKNSLSEKENELTQVKTRVSELESVTQKLKEEVDELTKGSEEKIKTINQLKKIGRKYKEQAEGFNKQLEELKAKSETEVAPQEGATPAQVEVEQQVATIKEQMIQIEQERDNLKQKLDAQSGEFGGTKTQLIQIQQENTQLKSEVDQLKNKNIEHEQKQTQSKNVLQAAKKKLSSQNEEINKLNTENTELKQKLSSSEQPTGASEEAESRMAAMESSFENRISNLTKEVNDNAQQVKNLLEEVAEKTKLVEQLTTEKAELQEKIITMQKQIDAQPKPVAPQPQTARQAANVNAERARPVDRSNAPVTESPKTANIRPMSTSPAAVRPQAPPSQSQMAGSRVIANIRPMAIAPTSISPLAVTVPTPTATVMPTTVSQHENTDTNEVTQAQLSPVMTSRPTQQVQRVTPQVEATADSSTSSGGLIIHEVPSIQEQTVTQSEVEAPAASVASDNVDSQSTLATVAPTTSSSNVTREVNPVTTVMSGARESTTVSSVREGQSLGKRTREEAEGQGEEVEAKRSKVSTAQGSPIPAITVTDEHANTLTVTEEQTTQEMERENTENQAQITAEEPEVSVAPSESTDSVEVGEESQALSESQGQQKEEEEEDEDDVDEEEEDEDEEEMAEEEDFNEDEEMEGDYTESQLEEIQAQTQTEDDDDDDDVIQLDDDSNDRPMESQVEVPQATQPPPSSTPSVLFGQRVPFSVERQTSLNRQLAPFILGGQTGTFEEGEDGIVPSTPTLFVPNRGDGYAEVVSSPRISNQRFTFGALSESSLAQPELGELASQGALGGMESTSMDLSQLDEGTGRSVPSTPLRTTAPVTISEAAIASALNPQTTTASSAGDPIELTPAQAEAERVEVCKTTEFCSQVKMKTLIMSSLNSAFRGEEQADADLTELTEASEAEAGSSQEETTEQEKDSASAPKEEEASNSQDKTENTGIRSPRSSPLYGRGPLPLPPNSHGHAPSTQGGPHRGASYRIGAPEGELSKEHEVKCKEAEVLVGVPEGVLTDPQICIDDQWAI</sequence>
<dbReference type="Pfam" id="PF07926">
    <property type="entry name" value="TPR_MLP1_2"/>
    <property type="match status" value="1"/>
</dbReference>
<dbReference type="PANTHER" id="PTHR18898">
    <property type="entry name" value="NUCLEOPROTEIN TPR-RELATED"/>
    <property type="match status" value="1"/>
</dbReference>
<feature type="compositionally biased region" description="Polar residues" evidence="7">
    <location>
        <begin position="1513"/>
        <end position="1541"/>
    </location>
</feature>
<proteinExistence type="inferred from homology"/>
<feature type="compositionally biased region" description="Acidic residues" evidence="7">
    <location>
        <begin position="1939"/>
        <end position="1976"/>
    </location>
</feature>
<feature type="coiled-coil region" evidence="6">
    <location>
        <begin position="454"/>
        <end position="514"/>
    </location>
</feature>
<keyword evidence="5" id="KW-0539">Nucleus</keyword>
<feature type="compositionally biased region" description="Polar residues" evidence="7">
    <location>
        <begin position="2264"/>
        <end position="2280"/>
    </location>
</feature>
<feature type="region of interest" description="Disordered" evidence="7">
    <location>
        <begin position="1494"/>
        <end position="1552"/>
    </location>
</feature>
<dbReference type="GO" id="GO:0006406">
    <property type="term" value="P:mRNA export from nucleus"/>
    <property type="evidence" value="ECO:0007669"/>
    <property type="project" value="TreeGrafter"/>
</dbReference>
<evidence type="ECO:0000256" key="4">
    <source>
        <dbReference type="ARBA" id="ARBA00023054"/>
    </source>
</evidence>
<feature type="coiled-coil region" evidence="6">
    <location>
        <begin position="745"/>
        <end position="832"/>
    </location>
</feature>
<feature type="compositionally biased region" description="Polar residues" evidence="7">
    <location>
        <begin position="1643"/>
        <end position="1661"/>
    </location>
</feature>
<dbReference type="Gene3D" id="1.20.5.1000">
    <property type="entry name" value="arf6 gtpase in complex with a specific effector, jip4"/>
    <property type="match status" value="1"/>
</dbReference>
<feature type="coiled-coil region" evidence="6">
    <location>
        <begin position="586"/>
        <end position="711"/>
    </location>
</feature>
<feature type="region of interest" description="Disordered" evidence="7">
    <location>
        <begin position="1610"/>
        <end position="1677"/>
    </location>
</feature>
<feature type="compositionally biased region" description="Basic and acidic residues" evidence="7">
    <location>
        <begin position="2249"/>
        <end position="2262"/>
    </location>
</feature>
<evidence type="ECO:0000313" key="11">
    <source>
        <dbReference type="EMBL" id="EKC18084.1"/>
    </source>
</evidence>
<feature type="coiled-coil region" evidence="6">
    <location>
        <begin position="857"/>
        <end position="1004"/>
    </location>
</feature>
<evidence type="ECO:0000256" key="2">
    <source>
        <dbReference type="ARBA" id="ARBA00005274"/>
    </source>
</evidence>
<dbReference type="GO" id="GO:0034399">
    <property type="term" value="C:nuclear periphery"/>
    <property type="evidence" value="ECO:0007669"/>
    <property type="project" value="UniProtKB-ARBA"/>
</dbReference>
<dbReference type="InterPro" id="IPR012929">
    <property type="entry name" value="Nucleoprot-TPR/MLP1-2_dom"/>
</dbReference>
<comment type="similarity">
    <text evidence="2">Belongs to the TPR family.</text>
</comment>
<evidence type="ECO:0000256" key="5">
    <source>
        <dbReference type="ARBA" id="ARBA00023242"/>
    </source>
</evidence>
<feature type="coiled-coil region" evidence="6">
    <location>
        <begin position="1092"/>
        <end position="1244"/>
    </location>
</feature>
<dbReference type="InterPro" id="IPR057577">
    <property type="entry name" value="Nucleoprot-TPR/MLP1_dom"/>
</dbReference>
<feature type="domain" description="Nucleoprotein TPR/MLP1-2" evidence="8">
    <location>
        <begin position="1020"/>
        <end position="1059"/>
    </location>
</feature>